<sequence length="43" mass="4527">MTMSAPRNSLANGSAITLGLAVTMYLLPNEPNTRHPSGWTSPA</sequence>
<accession>A0A0A9G5I1</accession>
<reference evidence="1" key="2">
    <citation type="journal article" date="2015" name="Data Brief">
        <title>Shoot transcriptome of the giant reed, Arundo donax.</title>
        <authorList>
            <person name="Barrero R.A."/>
            <person name="Guerrero F.D."/>
            <person name="Moolhuijzen P."/>
            <person name="Goolsby J.A."/>
            <person name="Tidwell J."/>
            <person name="Bellgard S.E."/>
            <person name="Bellgard M.I."/>
        </authorList>
    </citation>
    <scope>NUCLEOTIDE SEQUENCE</scope>
    <source>
        <tissue evidence="1">Shoot tissue taken approximately 20 cm above the soil surface</tissue>
    </source>
</reference>
<evidence type="ECO:0000313" key="1">
    <source>
        <dbReference type="EMBL" id="JAE18709.1"/>
    </source>
</evidence>
<organism evidence="1">
    <name type="scientific">Arundo donax</name>
    <name type="common">Giant reed</name>
    <name type="synonym">Donax arundinaceus</name>
    <dbReference type="NCBI Taxonomy" id="35708"/>
    <lineage>
        <taxon>Eukaryota</taxon>
        <taxon>Viridiplantae</taxon>
        <taxon>Streptophyta</taxon>
        <taxon>Embryophyta</taxon>
        <taxon>Tracheophyta</taxon>
        <taxon>Spermatophyta</taxon>
        <taxon>Magnoliopsida</taxon>
        <taxon>Liliopsida</taxon>
        <taxon>Poales</taxon>
        <taxon>Poaceae</taxon>
        <taxon>PACMAD clade</taxon>
        <taxon>Arundinoideae</taxon>
        <taxon>Arundineae</taxon>
        <taxon>Arundo</taxon>
    </lineage>
</organism>
<name>A0A0A9G5I1_ARUDO</name>
<protein>
    <submittedName>
        <fullName evidence="1">Uncharacterized protein</fullName>
    </submittedName>
</protein>
<proteinExistence type="predicted"/>
<dbReference type="EMBL" id="GBRH01179187">
    <property type="protein sequence ID" value="JAE18709.1"/>
    <property type="molecule type" value="Transcribed_RNA"/>
</dbReference>
<reference evidence="1" key="1">
    <citation type="submission" date="2014-09" db="EMBL/GenBank/DDBJ databases">
        <authorList>
            <person name="Magalhaes I.L.F."/>
            <person name="Oliveira U."/>
            <person name="Santos F.R."/>
            <person name="Vidigal T.H.D.A."/>
            <person name="Brescovit A.D."/>
            <person name="Santos A.J."/>
        </authorList>
    </citation>
    <scope>NUCLEOTIDE SEQUENCE</scope>
    <source>
        <tissue evidence="1">Shoot tissue taken approximately 20 cm above the soil surface</tissue>
    </source>
</reference>
<dbReference type="AlphaFoldDB" id="A0A0A9G5I1"/>